<reference evidence="1 2" key="1">
    <citation type="journal article" date="2019" name="Commun. Biol.">
        <title>The bagworm genome reveals a unique fibroin gene that provides high tensile strength.</title>
        <authorList>
            <person name="Kono N."/>
            <person name="Nakamura H."/>
            <person name="Ohtoshi R."/>
            <person name="Tomita M."/>
            <person name="Numata K."/>
            <person name="Arakawa K."/>
        </authorList>
    </citation>
    <scope>NUCLEOTIDE SEQUENCE [LARGE SCALE GENOMIC DNA]</scope>
</reference>
<comment type="caution">
    <text evidence="1">The sequence shown here is derived from an EMBL/GenBank/DDBJ whole genome shotgun (WGS) entry which is preliminary data.</text>
</comment>
<dbReference type="Proteomes" id="UP000299102">
    <property type="component" value="Unassembled WGS sequence"/>
</dbReference>
<proteinExistence type="predicted"/>
<evidence type="ECO:0000313" key="2">
    <source>
        <dbReference type="Proteomes" id="UP000299102"/>
    </source>
</evidence>
<organism evidence="1 2">
    <name type="scientific">Eumeta variegata</name>
    <name type="common">Bagworm moth</name>
    <name type="synonym">Eumeta japonica</name>
    <dbReference type="NCBI Taxonomy" id="151549"/>
    <lineage>
        <taxon>Eukaryota</taxon>
        <taxon>Metazoa</taxon>
        <taxon>Ecdysozoa</taxon>
        <taxon>Arthropoda</taxon>
        <taxon>Hexapoda</taxon>
        <taxon>Insecta</taxon>
        <taxon>Pterygota</taxon>
        <taxon>Neoptera</taxon>
        <taxon>Endopterygota</taxon>
        <taxon>Lepidoptera</taxon>
        <taxon>Glossata</taxon>
        <taxon>Ditrysia</taxon>
        <taxon>Tineoidea</taxon>
        <taxon>Psychidae</taxon>
        <taxon>Oiketicinae</taxon>
        <taxon>Eumeta</taxon>
    </lineage>
</organism>
<gene>
    <name evidence="1" type="ORF">EVAR_77677_1</name>
</gene>
<dbReference type="EMBL" id="BGZK01002828">
    <property type="protein sequence ID" value="GBP96742.1"/>
    <property type="molecule type" value="Genomic_DNA"/>
</dbReference>
<name>A0A4C2AAA2_EUMVA</name>
<dbReference type="AlphaFoldDB" id="A0A4C2AAA2"/>
<evidence type="ECO:0000313" key="1">
    <source>
        <dbReference type="EMBL" id="GBP96742.1"/>
    </source>
</evidence>
<protein>
    <submittedName>
        <fullName evidence="1">Uncharacterized protein</fullName>
    </submittedName>
</protein>
<accession>A0A4C2AAA2</accession>
<sequence>MRFQKVGPAMEPCIQPLEVSLLDSPQRIALSPLGPEGSLHHAKEVHREIIGERLGLHRRLSNIIKGILRPALRHEAILRRLQLRHQVPLEAPTSILSTVLPSTGAGLWAGRGKYPSSRHLFAIARNTPRSRKIAAWHMSDVNPSMPGPFEDETP</sequence>
<keyword evidence="2" id="KW-1185">Reference proteome</keyword>